<evidence type="ECO:0000313" key="3">
    <source>
        <dbReference type="Proteomes" id="UP000320776"/>
    </source>
</evidence>
<dbReference type="AlphaFoldDB" id="A0A517DPC8"/>
<reference evidence="2 3" key="1">
    <citation type="submission" date="2019-02" db="EMBL/GenBank/DDBJ databases">
        <title>Closed genome of Sporomusa termitida DSM 4440.</title>
        <authorList>
            <person name="Poehlein A."/>
            <person name="Daniel R."/>
        </authorList>
    </citation>
    <scope>NUCLEOTIDE SEQUENCE [LARGE SCALE GENOMIC DNA]</scope>
    <source>
        <strain evidence="2 3">DSM 4440</strain>
    </source>
</reference>
<keyword evidence="1" id="KW-0812">Transmembrane</keyword>
<proteinExistence type="predicted"/>
<accession>A0A517DPC8</accession>
<gene>
    <name evidence="2" type="ORF">SPTER_04930</name>
</gene>
<keyword evidence="1" id="KW-1133">Transmembrane helix</keyword>
<keyword evidence="3" id="KW-1185">Reference proteome</keyword>
<dbReference type="EMBL" id="CP036259">
    <property type="protein sequence ID" value="QDR79223.1"/>
    <property type="molecule type" value="Genomic_DNA"/>
</dbReference>
<organism evidence="2 3">
    <name type="scientific">Sporomusa termitida</name>
    <dbReference type="NCBI Taxonomy" id="2377"/>
    <lineage>
        <taxon>Bacteria</taxon>
        <taxon>Bacillati</taxon>
        <taxon>Bacillota</taxon>
        <taxon>Negativicutes</taxon>
        <taxon>Selenomonadales</taxon>
        <taxon>Sporomusaceae</taxon>
        <taxon>Sporomusa</taxon>
    </lineage>
</organism>
<name>A0A517DPC8_9FIRM</name>
<protein>
    <submittedName>
        <fullName evidence="2">Uncharacterized protein</fullName>
    </submittedName>
</protein>
<sequence>MSTYLKMFDFIDFTSHFPGFIRQHQAPDIKSRISTIWARHNKKYLLLKNMRIFYDCYLFKGFYIIIRLVISYHAEDNSYGYPWFTFFFNGCTMLKFY</sequence>
<dbReference type="KEGG" id="sted:SPTER_04930"/>
<dbReference type="Proteomes" id="UP000320776">
    <property type="component" value="Chromosome"/>
</dbReference>
<feature type="transmembrane region" description="Helical" evidence="1">
    <location>
        <begin position="52"/>
        <end position="74"/>
    </location>
</feature>
<evidence type="ECO:0000256" key="1">
    <source>
        <dbReference type="SAM" id="Phobius"/>
    </source>
</evidence>
<keyword evidence="1" id="KW-0472">Membrane</keyword>
<evidence type="ECO:0000313" key="2">
    <source>
        <dbReference type="EMBL" id="QDR79223.1"/>
    </source>
</evidence>